<evidence type="ECO:0000313" key="2">
    <source>
        <dbReference type="Proteomes" id="UP000008895"/>
    </source>
</evidence>
<reference evidence="1 2" key="1">
    <citation type="journal article" date="2011" name="J. Bacteriol.">
        <title>Complete genome sequence of the dog commensal and human pathogen Capnocytophaga canimorsus strain 5.</title>
        <authorList>
            <person name="Manfredi P."/>
            <person name="Pagni M."/>
            <person name="Cornelis G.R."/>
        </authorList>
    </citation>
    <scope>NUCLEOTIDE SEQUENCE [LARGE SCALE GENOMIC DNA]</scope>
    <source>
        <strain evidence="2">5</strain>
    </source>
</reference>
<evidence type="ECO:0000313" key="1">
    <source>
        <dbReference type="EMBL" id="AEK23145.1"/>
    </source>
</evidence>
<organism evidence="1 2">
    <name type="scientific">Capnocytophaga canimorsus (strain 5)</name>
    <dbReference type="NCBI Taxonomy" id="860228"/>
    <lineage>
        <taxon>Bacteria</taxon>
        <taxon>Pseudomonadati</taxon>
        <taxon>Bacteroidota</taxon>
        <taxon>Flavobacteriia</taxon>
        <taxon>Flavobacteriales</taxon>
        <taxon>Flavobacteriaceae</taxon>
        <taxon>Capnocytophaga</taxon>
    </lineage>
</organism>
<dbReference type="AlphaFoldDB" id="F9YVA0"/>
<protein>
    <submittedName>
        <fullName evidence="1">Uncharacterized protein</fullName>
    </submittedName>
</protein>
<proteinExistence type="predicted"/>
<dbReference type="HOGENOM" id="CLU_3341805_0_0_10"/>
<dbReference type="STRING" id="860228.Ccan_10290"/>
<gene>
    <name evidence="1" type="ordered locus">Ccan_10290</name>
</gene>
<dbReference type="Proteomes" id="UP000008895">
    <property type="component" value="Chromosome"/>
</dbReference>
<dbReference type="KEGG" id="ccm:Ccan_10290"/>
<dbReference type="EMBL" id="CP002113">
    <property type="protein sequence ID" value="AEK23145.1"/>
    <property type="molecule type" value="Genomic_DNA"/>
</dbReference>
<name>F9YVA0_CAPCC</name>
<keyword evidence="2" id="KW-1185">Reference proteome</keyword>
<sequence>MIVSSLFKKMFFFFKTSYIPKCTYLEKLAKKNKIYSA</sequence>
<accession>F9YVA0</accession>